<reference evidence="3" key="1">
    <citation type="submission" date="2017-06" db="EMBL/GenBank/DDBJ databases">
        <authorList>
            <person name="Varghese N."/>
            <person name="Submissions S."/>
        </authorList>
    </citation>
    <scope>NUCLEOTIDE SEQUENCE [LARGE SCALE GENOMIC DNA]</scope>
    <source>
        <strain evidence="3">DSM 11116</strain>
    </source>
</reference>
<dbReference type="InterPro" id="IPR050128">
    <property type="entry name" value="Sulfate_adenylyltrnsfr_sub2"/>
</dbReference>
<gene>
    <name evidence="2" type="ORF">SAMN06265337_0660</name>
</gene>
<sequence>MDPKQIPLFARPAATLAVPTVIDAALRGGADLALSLSAGKDSQALVALLAPWFRAQGYTGRCYVVHADLGRAEWPQTAALVERMAEDAGMPLLVVRRPKGDLVARFEERLEATRESGAPFWPSSASRYCTSHLKAGPIDTALRNPAPFWPSSASRYCTSDLKRGPIDTALRSAEVVISAEGVRADESHARAKKPVVEIRTGITASSQKATRNLSAMTPEEALAARNPGQRVALNWRPLLHWNTEEIWQACGTSSAELTRRRLLYAAGQHEEALQGWPCHPAYVFGNERLSCAFCVLGSKNDLLNGAQHNPELYAHLIQLEIVGGATFKNGWSLTELPVTGEAARLRDAVLGQHKSAA</sequence>
<feature type="domain" description="Phosphoadenosine phosphosulphate reductase" evidence="1">
    <location>
        <begin position="32"/>
        <end position="250"/>
    </location>
</feature>
<dbReference type="SUPFAM" id="SSF52402">
    <property type="entry name" value="Adenine nucleotide alpha hydrolases-like"/>
    <property type="match status" value="1"/>
</dbReference>
<name>A0A212T8P5_9BACT</name>
<dbReference type="PANTHER" id="PTHR43196">
    <property type="entry name" value="SULFATE ADENYLYLTRANSFERASE SUBUNIT 2"/>
    <property type="match status" value="1"/>
</dbReference>
<dbReference type="Pfam" id="PF01507">
    <property type="entry name" value="PAPS_reduct"/>
    <property type="match status" value="1"/>
</dbReference>
<proteinExistence type="predicted"/>
<dbReference type="PANTHER" id="PTHR43196:SF2">
    <property type="entry name" value="PHOSPHOADENOSINE PHOSPHOSULFATE REDUCTASE"/>
    <property type="match status" value="1"/>
</dbReference>
<dbReference type="OrthoDB" id="9772814at2"/>
<accession>A0A212T8P5</accession>
<dbReference type="Gene3D" id="3.40.50.620">
    <property type="entry name" value="HUPs"/>
    <property type="match status" value="2"/>
</dbReference>
<dbReference type="InterPro" id="IPR002500">
    <property type="entry name" value="PAPS_reduct_dom"/>
</dbReference>
<keyword evidence="3" id="KW-1185">Reference proteome</keyword>
<evidence type="ECO:0000313" key="2">
    <source>
        <dbReference type="EMBL" id="SNC62389.1"/>
    </source>
</evidence>
<dbReference type="AlphaFoldDB" id="A0A212T8P5"/>
<evidence type="ECO:0000313" key="3">
    <source>
        <dbReference type="Proteomes" id="UP000198131"/>
    </source>
</evidence>
<organism evidence="2 3">
    <name type="scientific">Hymenobacter gelipurpurascens</name>
    <dbReference type="NCBI Taxonomy" id="89968"/>
    <lineage>
        <taxon>Bacteria</taxon>
        <taxon>Pseudomonadati</taxon>
        <taxon>Bacteroidota</taxon>
        <taxon>Cytophagia</taxon>
        <taxon>Cytophagales</taxon>
        <taxon>Hymenobacteraceae</taxon>
        <taxon>Hymenobacter</taxon>
    </lineage>
</organism>
<protein>
    <submittedName>
        <fullName evidence="2">Phosphoadenosine phosphosulfate reductase family protein</fullName>
    </submittedName>
</protein>
<dbReference type="Proteomes" id="UP000198131">
    <property type="component" value="Unassembled WGS sequence"/>
</dbReference>
<evidence type="ECO:0000259" key="1">
    <source>
        <dbReference type="Pfam" id="PF01507"/>
    </source>
</evidence>
<dbReference type="EMBL" id="FYEW01000001">
    <property type="protein sequence ID" value="SNC62389.1"/>
    <property type="molecule type" value="Genomic_DNA"/>
</dbReference>
<dbReference type="GO" id="GO:0003824">
    <property type="term" value="F:catalytic activity"/>
    <property type="evidence" value="ECO:0007669"/>
    <property type="project" value="InterPro"/>
</dbReference>
<dbReference type="InterPro" id="IPR014729">
    <property type="entry name" value="Rossmann-like_a/b/a_fold"/>
</dbReference>